<name>A0A917AAZ2_9RHOB</name>
<comment type="caution">
    <text evidence="2">The sequence shown here is derived from an EMBL/GenBank/DDBJ whole genome shotgun (WGS) entry which is preliminary data.</text>
</comment>
<dbReference type="InterPro" id="IPR035959">
    <property type="entry name" value="RutC-like_sf"/>
</dbReference>
<dbReference type="EMBL" id="BMKN01000001">
    <property type="protein sequence ID" value="GGE39103.1"/>
    <property type="molecule type" value="Genomic_DNA"/>
</dbReference>
<dbReference type="RefSeq" id="WP_095596714.1">
    <property type="nucleotide sequence ID" value="NZ_BMKN01000001.1"/>
</dbReference>
<dbReference type="GO" id="GO:0005829">
    <property type="term" value="C:cytosol"/>
    <property type="evidence" value="ECO:0007669"/>
    <property type="project" value="TreeGrafter"/>
</dbReference>
<dbReference type="GO" id="GO:0019239">
    <property type="term" value="F:deaminase activity"/>
    <property type="evidence" value="ECO:0007669"/>
    <property type="project" value="TreeGrafter"/>
</dbReference>
<protein>
    <submittedName>
        <fullName evidence="2">Enamine deaminase RidA</fullName>
    </submittedName>
</protein>
<dbReference type="Gene3D" id="3.30.1330.40">
    <property type="entry name" value="RutC-like"/>
    <property type="match status" value="1"/>
</dbReference>
<dbReference type="InterPro" id="IPR006175">
    <property type="entry name" value="YjgF/YER057c/UK114"/>
</dbReference>
<proteinExistence type="inferred from homology"/>
<sequence length="130" mass="14004">MNKTIQTDKAPPSFSDYAQAVEVPAGARTVYVSGQVGVGLDGITPEDPSKQHELAWQNAFAILNDAGMDKTDIVEVFAILTSRADLSTYREVRDRMLAGHLTASTIMVAELASPDWKVEIAVRAAKTDAP</sequence>
<dbReference type="AlphaFoldDB" id="A0A917AAZ2"/>
<keyword evidence="3" id="KW-1185">Reference proteome</keyword>
<dbReference type="OrthoDB" id="9808943at2"/>
<gene>
    <name evidence="2" type="ORF">GCM10011517_03550</name>
</gene>
<reference evidence="2" key="1">
    <citation type="journal article" date="2014" name="Int. J. Syst. Evol. Microbiol.">
        <title>Complete genome sequence of Corynebacterium casei LMG S-19264T (=DSM 44701T), isolated from a smear-ripened cheese.</title>
        <authorList>
            <consortium name="US DOE Joint Genome Institute (JGI-PGF)"/>
            <person name="Walter F."/>
            <person name="Albersmeier A."/>
            <person name="Kalinowski J."/>
            <person name="Ruckert C."/>
        </authorList>
    </citation>
    <scope>NUCLEOTIDE SEQUENCE</scope>
    <source>
        <strain evidence="2">CGMCC 1.16012</strain>
    </source>
</reference>
<dbReference type="Proteomes" id="UP000606730">
    <property type="component" value="Unassembled WGS sequence"/>
</dbReference>
<dbReference type="CDD" id="cd00448">
    <property type="entry name" value="YjgF_YER057c_UK114_family"/>
    <property type="match status" value="1"/>
</dbReference>
<comment type="similarity">
    <text evidence="1">Belongs to the RutC family.</text>
</comment>
<accession>A0A917AAZ2</accession>
<dbReference type="Pfam" id="PF01042">
    <property type="entry name" value="Ribonuc_L-PSP"/>
    <property type="match status" value="1"/>
</dbReference>
<dbReference type="PANTHER" id="PTHR11803:SF58">
    <property type="entry name" value="PROTEIN HMF1-RELATED"/>
    <property type="match status" value="1"/>
</dbReference>
<evidence type="ECO:0000313" key="2">
    <source>
        <dbReference type="EMBL" id="GGE39103.1"/>
    </source>
</evidence>
<reference evidence="2" key="2">
    <citation type="submission" date="2020-09" db="EMBL/GenBank/DDBJ databases">
        <authorList>
            <person name="Sun Q."/>
            <person name="Zhou Y."/>
        </authorList>
    </citation>
    <scope>NUCLEOTIDE SEQUENCE</scope>
    <source>
        <strain evidence="2">CGMCC 1.16012</strain>
    </source>
</reference>
<organism evidence="2 3">
    <name type="scientific">Actibacterium pelagium</name>
    <dbReference type="NCBI Taxonomy" id="2029103"/>
    <lineage>
        <taxon>Bacteria</taxon>
        <taxon>Pseudomonadati</taxon>
        <taxon>Pseudomonadota</taxon>
        <taxon>Alphaproteobacteria</taxon>
        <taxon>Rhodobacterales</taxon>
        <taxon>Roseobacteraceae</taxon>
        <taxon>Actibacterium</taxon>
    </lineage>
</organism>
<evidence type="ECO:0000256" key="1">
    <source>
        <dbReference type="ARBA" id="ARBA00010552"/>
    </source>
</evidence>
<dbReference type="PANTHER" id="PTHR11803">
    <property type="entry name" value="2-IMINOBUTANOATE/2-IMINOPROPANOATE DEAMINASE RIDA"/>
    <property type="match status" value="1"/>
</dbReference>
<evidence type="ECO:0000313" key="3">
    <source>
        <dbReference type="Proteomes" id="UP000606730"/>
    </source>
</evidence>
<dbReference type="SUPFAM" id="SSF55298">
    <property type="entry name" value="YjgF-like"/>
    <property type="match status" value="1"/>
</dbReference>